<accession>A0AB34GKM9</accession>
<protein>
    <submittedName>
        <fullName evidence="3">Uncharacterized protein</fullName>
    </submittedName>
</protein>
<feature type="chain" id="PRO_5044235410" evidence="2">
    <location>
        <begin position="25"/>
        <end position="121"/>
    </location>
</feature>
<feature type="region of interest" description="Disordered" evidence="1">
    <location>
        <begin position="93"/>
        <end position="121"/>
    </location>
</feature>
<name>A0AB34GKM9_ESCRO</name>
<organism evidence="3 4">
    <name type="scientific">Eschrichtius robustus</name>
    <name type="common">California gray whale</name>
    <name type="synonym">Eschrichtius gibbosus</name>
    <dbReference type="NCBI Taxonomy" id="9764"/>
    <lineage>
        <taxon>Eukaryota</taxon>
        <taxon>Metazoa</taxon>
        <taxon>Chordata</taxon>
        <taxon>Craniata</taxon>
        <taxon>Vertebrata</taxon>
        <taxon>Euteleostomi</taxon>
        <taxon>Mammalia</taxon>
        <taxon>Eutheria</taxon>
        <taxon>Laurasiatheria</taxon>
        <taxon>Artiodactyla</taxon>
        <taxon>Whippomorpha</taxon>
        <taxon>Cetacea</taxon>
        <taxon>Mysticeti</taxon>
        <taxon>Eschrichtiidae</taxon>
        <taxon>Eschrichtius</taxon>
    </lineage>
</organism>
<dbReference type="AlphaFoldDB" id="A0AB34GKM9"/>
<keyword evidence="2" id="KW-0732">Signal</keyword>
<comment type="caution">
    <text evidence="3">The sequence shown here is derived from an EMBL/GenBank/DDBJ whole genome shotgun (WGS) entry which is preliminary data.</text>
</comment>
<evidence type="ECO:0000256" key="1">
    <source>
        <dbReference type="SAM" id="MobiDB-lite"/>
    </source>
</evidence>
<feature type="signal peptide" evidence="2">
    <location>
        <begin position="1"/>
        <end position="24"/>
    </location>
</feature>
<feature type="region of interest" description="Disordered" evidence="1">
    <location>
        <begin position="49"/>
        <end position="71"/>
    </location>
</feature>
<proteinExistence type="predicted"/>
<evidence type="ECO:0000313" key="3">
    <source>
        <dbReference type="EMBL" id="KAJ8780603.1"/>
    </source>
</evidence>
<sequence length="121" mass="12260">MWRHHTAAPLLACVIFLWSGPGRQGSVKGLCSGPAVLCSLEAGLVPLTPQPSPGHSWETCPSRPGPDGEQALSAMPGAAAKLAAQLPRQMLAAAAVTNSRGPGQGRGPDLAQSLPGPEPSP</sequence>
<dbReference type="EMBL" id="JAIQCJ010002152">
    <property type="protein sequence ID" value="KAJ8780603.1"/>
    <property type="molecule type" value="Genomic_DNA"/>
</dbReference>
<dbReference type="Proteomes" id="UP001159641">
    <property type="component" value="Unassembled WGS sequence"/>
</dbReference>
<reference evidence="3 4" key="1">
    <citation type="submission" date="2022-11" db="EMBL/GenBank/DDBJ databases">
        <title>Whole genome sequence of Eschrichtius robustus ER-17-0199.</title>
        <authorList>
            <person name="Bruniche-Olsen A."/>
            <person name="Black A.N."/>
            <person name="Fields C.J."/>
            <person name="Walden K."/>
            <person name="Dewoody J.A."/>
        </authorList>
    </citation>
    <scope>NUCLEOTIDE SEQUENCE [LARGE SCALE GENOMIC DNA]</scope>
    <source>
        <strain evidence="3">ER-17-0199</strain>
        <tissue evidence="3">Blubber</tissue>
    </source>
</reference>
<evidence type="ECO:0000256" key="2">
    <source>
        <dbReference type="SAM" id="SignalP"/>
    </source>
</evidence>
<evidence type="ECO:0000313" key="4">
    <source>
        <dbReference type="Proteomes" id="UP001159641"/>
    </source>
</evidence>
<gene>
    <name evidence="3" type="ORF">J1605_000646</name>
</gene>
<keyword evidence="4" id="KW-1185">Reference proteome</keyword>